<reference evidence="2" key="1">
    <citation type="submission" date="2020-10" db="EMBL/GenBank/DDBJ databases">
        <authorList>
            <person name="Kikuchi T."/>
        </authorList>
    </citation>
    <scope>NUCLEOTIDE SEQUENCE</scope>
    <source>
        <strain evidence="2">NKZ352</strain>
    </source>
</reference>
<dbReference type="EMBL" id="CAJGYM010000023">
    <property type="protein sequence ID" value="CAD6191800.1"/>
    <property type="molecule type" value="Genomic_DNA"/>
</dbReference>
<protein>
    <submittedName>
        <fullName evidence="2">Uncharacterized protein</fullName>
    </submittedName>
</protein>
<organism evidence="2 3">
    <name type="scientific">Caenorhabditis auriculariae</name>
    <dbReference type="NCBI Taxonomy" id="2777116"/>
    <lineage>
        <taxon>Eukaryota</taxon>
        <taxon>Metazoa</taxon>
        <taxon>Ecdysozoa</taxon>
        <taxon>Nematoda</taxon>
        <taxon>Chromadorea</taxon>
        <taxon>Rhabditida</taxon>
        <taxon>Rhabditina</taxon>
        <taxon>Rhabditomorpha</taxon>
        <taxon>Rhabditoidea</taxon>
        <taxon>Rhabditidae</taxon>
        <taxon>Peloderinae</taxon>
        <taxon>Caenorhabditis</taxon>
    </lineage>
</organism>
<evidence type="ECO:0000256" key="1">
    <source>
        <dbReference type="SAM" id="MobiDB-lite"/>
    </source>
</evidence>
<proteinExistence type="predicted"/>
<evidence type="ECO:0000313" key="2">
    <source>
        <dbReference type="EMBL" id="CAD6191800.1"/>
    </source>
</evidence>
<dbReference type="AlphaFoldDB" id="A0A8S1HES8"/>
<comment type="caution">
    <text evidence="2">The sequence shown here is derived from an EMBL/GenBank/DDBJ whole genome shotgun (WGS) entry which is preliminary data.</text>
</comment>
<dbReference type="Proteomes" id="UP000835052">
    <property type="component" value="Unassembled WGS sequence"/>
</dbReference>
<name>A0A8S1HES8_9PELO</name>
<gene>
    <name evidence="2" type="ORF">CAUJ_LOCUS7719</name>
</gene>
<feature type="compositionally biased region" description="Low complexity" evidence="1">
    <location>
        <begin position="168"/>
        <end position="187"/>
    </location>
</feature>
<sequence>MERRSWHCKKKAAGRAVVFGNFFLGNKHKAFAEIDDSVMKRVEVVRRIFDDLRVQNAGNVVTHSTRSDATSLQSPDSSEQKKCLRQTDSSCSTFEGSFPTASIYPKPGMESLSYTDTETTASSNVNIPCQGTKRCKMLNKTFYSEDGRLKLCIAEVEDKRLEVALKRATSLATSESSGTTSAKSSQTKVGKEKSCERVKSILSASESSTSNSMSRRIAEAFPSVPEALLTPQAHSPVSSANRSKTHRPCDQTGSLLEFAISAIRLDRETTSECCWNHGKTFSEETADF</sequence>
<accession>A0A8S1HES8</accession>
<evidence type="ECO:0000313" key="3">
    <source>
        <dbReference type="Proteomes" id="UP000835052"/>
    </source>
</evidence>
<feature type="region of interest" description="Disordered" evidence="1">
    <location>
        <begin position="168"/>
        <end position="192"/>
    </location>
</feature>
<keyword evidence="3" id="KW-1185">Reference proteome</keyword>